<evidence type="ECO:0000313" key="2">
    <source>
        <dbReference type="Proteomes" id="UP000078542"/>
    </source>
</evidence>
<evidence type="ECO:0000313" key="1">
    <source>
        <dbReference type="EMBL" id="KYM99180.1"/>
    </source>
</evidence>
<gene>
    <name evidence="1" type="ORF">ALC62_10149</name>
</gene>
<protein>
    <submittedName>
        <fullName evidence="1">Uncharacterized protein</fullName>
    </submittedName>
</protein>
<dbReference type="AlphaFoldDB" id="A0A195CEQ3"/>
<keyword evidence="2" id="KW-1185">Reference proteome</keyword>
<proteinExistence type="predicted"/>
<sequence length="54" mass="5840">LQIDGQPTHPFAFGFANVDRYNNVPATGINQSIGCGVINVSLLPMTHLKCLVWA</sequence>
<reference evidence="1 2" key="1">
    <citation type="submission" date="2016-03" db="EMBL/GenBank/DDBJ databases">
        <title>Cyphomyrmex costatus WGS genome.</title>
        <authorList>
            <person name="Nygaard S."/>
            <person name="Hu H."/>
            <person name="Boomsma J."/>
            <person name="Zhang G."/>
        </authorList>
    </citation>
    <scope>NUCLEOTIDE SEQUENCE [LARGE SCALE GENOMIC DNA]</scope>
    <source>
        <strain evidence="1">MS0001</strain>
        <tissue evidence="1">Whole body</tissue>
    </source>
</reference>
<organism evidence="1 2">
    <name type="scientific">Cyphomyrmex costatus</name>
    <dbReference type="NCBI Taxonomy" id="456900"/>
    <lineage>
        <taxon>Eukaryota</taxon>
        <taxon>Metazoa</taxon>
        <taxon>Ecdysozoa</taxon>
        <taxon>Arthropoda</taxon>
        <taxon>Hexapoda</taxon>
        <taxon>Insecta</taxon>
        <taxon>Pterygota</taxon>
        <taxon>Neoptera</taxon>
        <taxon>Endopterygota</taxon>
        <taxon>Hymenoptera</taxon>
        <taxon>Apocrita</taxon>
        <taxon>Aculeata</taxon>
        <taxon>Formicoidea</taxon>
        <taxon>Formicidae</taxon>
        <taxon>Myrmicinae</taxon>
        <taxon>Cyphomyrmex</taxon>
    </lineage>
</organism>
<accession>A0A195CEQ3</accession>
<dbReference type="Proteomes" id="UP000078542">
    <property type="component" value="Unassembled WGS sequence"/>
</dbReference>
<feature type="non-terminal residue" evidence="1">
    <location>
        <position position="1"/>
    </location>
</feature>
<name>A0A195CEQ3_9HYME</name>
<dbReference type="EMBL" id="KQ977873">
    <property type="protein sequence ID" value="KYM99180.1"/>
    <property type="molecule type" value="Genomic_DNA"/>
</dbReference>